<dbReference type="InterPro" id="IPR011333">
    <property type="entry name" value="SKP1/BTB/POZ_sf"/>
</dbReference>
<gene>
    <name evidence="3" type="ORF">FZEAL_3592</name>
</gene>
<feature type="coiled-coil region" evidence="1">
    <location>
        <begin position="252"/>
        <end position="354"/>
    </location>
</feature>
<evidence type="ECO:0000259" key="2">
    <source>
        <dbReference type="PROSITE" id="PS50097"/>
    </source>
</evidence>
<dbReference type="Pfam" id="PF00651">
    <property type="entry name" value="BTB"/>
    <property type="match status" value="1"/>
</dbReference>
<keyword evidence="1" id="KW-0175">Coiled coil</keyword>
<evidence type="ECO:0000256" key="1">
    <source>
        <dbReference type="SAM" id="Coils"/>
    </source>
</evidence>
<dbReference type="AlphaFoldDB" id="A0A8H4UNZ4"/>
<feature type="domain" description="BTB" evidence="2">
    <location>
        <begin position="21"/>
        <end position="88"/>
    </location>
</feature>
<dbReference type="SUPFAM" id="SSF54695">
    <property type="entry name" value="POZ domain"/>
    <property type="match status" value="1"/>
</dbReference>
<dbReference type="EMBL" id="JABEYC010000238">
    <property type="protein sequence ID" value="KAF4980362.1"/>
    <property type="molecule type" value="Genomic_DNA"/>
</dbReference>
<dbReference type="Proteomes" id="UP000635477">
    <property type="component" value="Unassembled WGS sequence"/>
</dbReference>
<reference evidence="3" key="2">
    <citation type="submission" date="2020-05" db="EMBL/GenBank/DDBJ databases">
        <authorList>
            <person name="Kim H.-S."/>
            <person name="Proctor R.H."/>
            <person name="Brown D.W."/>
        </authorList>
    </citation>
    <scope>NUCLEOTIDE SEQUENCE</scope>
    <source>
        <strain evidence="3">NRRL 22465</strain>
    </source>
</reference>
<dbReference type="PANTHER" id="PTHR47843:SF5">
    <property type="entry name" value="BTB_POZ DOMAIN PROTEIN"/>
    <property type="match status" value="1"/>
</dbReference>
<dbReference type="SMART" id="SM00225">
    <property type="entry name" value="BTB"/>
    <property type="match status" value="1"/>
</dbReference>
<accession>A0A8H4UNZ4</accession>
<dbReference type="Gene3D" id="3.30.710.10">
    <property type="entry name" value="Potassium Channel Kv1.1, Chain A"/>
    <property type="match status" value="1"/>
</dbReference>
<comment type="caution">
    <text evidence="3">The sequence shown here is derived from an EMBL/GenBank/DDBJ whole genome shotgun (WGS) entry which is preliminary data.</text>
</comment>
<protein>
    <recommendedName>
        <fullName evidence="2">BTB domain-containing protein</fullName>
    </recommendedName>
</protein>
<dbReference type="InterPro" id="IPR000210">
    <property type="entry name" value="BTB/POZ_dom"/>
</dbReference>
<dbReference type="CDD" id="cd18186">
    <property type="entry name" value="BTB_POZ_ZBTB_KLHL-like"/>
    <property type="match status" value="1"/>
</dbReference>
<evidence type="ECO:0000313" key="4">
    <source>
        <dbReference type="Proteomes" id="UP000635477"/>
    </source>
</evidence>
<name>A0A8H4UNZ4_9HYPO</name>
<organism evidence="3 4">
    <name type="scientific">Fusarium zealandicum</name>
    <dbReference type="NCBI Taxonomy" id="1053134"/>
    <lineage>
        <taxon>Eukaryota</taxon>
        <taxon>Fungi</taxon>
        <taxon>Dikarya</taxon>
        <taxon>Ascomycota</taxon>
        <taxon>Pezizomycotina</taxon>
        <taxon>Sordariomycetes</taxon>
        <taxon>Hypocreomycetidae</taxon>
        <taxon>Hypocreales</taxon>
        <taxon>Nectriaceae</taxon>
        <taxon>Fusarium</taxon>
        <taxon>Fusarium staphyleae species complex</taxon>
    </lineage>
</organism>
<keyword evidence="4" id="KW-1185">Reference proteome</keyword>
<dbReference type="PANTHER" id="PTHR47843">
    <property type="entry name" value="BTB DOMAIN-CONTAINING PROTEIN-RELATED"/>
    <property type="match status" value="1"/>
</dbReference>
<evidence type="ECO:0000313" key="3">
    <source>
        <dbReference type="EMBL" id="KAF4980362.1"/>
    </source>
</evidence>
<reference evidence="3" key="1">
    <citation type="journal article" date="2020" name="BMC Genomics">
        <title>Correction to: Identification and distribution of gene clusters required for synthesis of sphingolipid metabolism inhibitors in diverse species of the filamentous fungus Fusarium.</title>
        <authorList>
            <person name="Kim H.S."/>
            <person name="Lohmar J.M."/>
            <person name="Busman M."/>
            <person name="Brown D.W."/>
            <person name="Naumann T.A."/>
            <person name="Divon H.H."/>
            <person name="Lysoe E."/>
            <person name="Uhlig S."/>
            <person name="Proctor R.H."/>
        </authorList>
    </citation>
    <scope>NUCLEOTIDE SEQUENCE</scope>
    <source>
        <strain evidence="3">NRRL 22465</strain>
    </source>
</reference>
<proteinExistence type="predicted"/>
<dbReference type="OrthoDB" id="1022638at2759"/>
<dbReference type="PROSITE" id="PS50097">
    <property type="entry name" value="BTB"/>
    <property type="match status" value="1"/>
</dbReference>
<sequence length="471" mass="51922">MAKPAVSPAMLLGLLETGKFSDFTLVCEGKEFRLHKVIVCAQSSVIAAELERGAKGSHSNVLHITTFNVATVECMIEFLYHEEYVINGDALLAVREWKTGGIANGFSTTKANGAANSKTHAQPPSDSLPDSIMRDVLLCHVDVNAIGHHYGLPKLCDRAIIYIDTIFRESWSSAVFSSVAISAFSSSGDKNLHHLISTTAVEHVHELMGAHGFEKLSALSGFGFEILKKTAEKLRGSELQFVKVNTSVNQRSAGDKEKMMALEAELASLKQQVSSLSAERDTHSHNYDAEVNKTTALMGQRDSLKEALEAEKENMTNGRELLTQKANARIKSAATAARTERDDLKKTLEAEKDKTAALVVECDNLKKTVQAEKKKAAASASEHDRYKQAYLAEWEKVATLTTERDNLKRASIAATPNQSTLLSRVVQCHRKVNQTKECRHCGLDFGCWIEYSGTPYDPTYTLRCDECKTRH</sequence>